<feature type="region of interest" description="Disordered" evidence="10">
    <location>
        <begin position="1"/>
        <end position="26"/>
    </location>
</feature>
<sequence>MSAMAAALRQVPPFTPLKRETTPEDAPTQLKAIDALLEARGFGEADAGVLSRVEDLLERYEARGESVQRLAGKMSALDSHRRGADDELGAIPTLRKELERCQAALKQSEAARRRAESEKFAETARVHEARSDADQCRLKRTEAEARLRQAESSLREETLHRKRAESKLQQAKARALKPQKAHTSASARELFEAATGRAPRPTSAADQRALEVAEVGARCRAKLEEDVARLRGDVEVLRAALESQPPVEPKQIVDDVCAALEESNLEAKDDAALAVPPTPHNSRTSLVEASGEDPQLQAQREMIERAAERNRDLAAALEHANSRLAEVENEREALQSRPTAKQYAEKLSEISTLEKKLSDVQGKARTHERALRRYAGTKELVRRDRLDYALDLKSLDAMPKNVAVDVVREVCRDLRLSDAGEAPVAVRKLCAATKKLPALVQFARKACAMLDVPSVGGGPLPLEAALDALEAAKLSKSDQQQLVEHVAATLDLLRRADLAPDGDVRADAQAVRRAVEQLLDEKAQNAKSNSALKACNSLIAETPDATCGRVLNRVREQLNCNDVKGIIPSLSRKLSRCAELETFCRAAADRLGVAQPARTGAILGAIDRRMARRKKPVEALPASTTAEPAALAPATTADEVDDFSKALAAAPV</sequence>
<dbReference type="GO" id="GO:0060271">
    <property type="term" value="P:cilium assembly"/>
    <property type="evidence" value="ECO:0007669"/>
    <property type="project" value="InterPro"/>
</dbReference>
<evidence type="ECO:0000256" key="9">
    <source>
        <dbReference type="SAM" id="Coils"/>
    </source>
</evidence>
<reference evidence="12" key="2">
    <citation type="submission" date="2021-11" db="EMBL/GenBank/DDBJ databases">
        <authorList>
            <consortium name="Genoscope - CEA"/>
            <person name="William W."/>
        </authorList>
    </citation>
    <scope>NUCLEOTIDE SEQUENCE</scope>
</reference>
<dbReference type="PANTHER" id="PTHR14594">
    <property type="entry name" value="CENTROSOMAL PROTEIN OF 70 KDA"/>
    <property type="match status" value="1"/>
</dbReference>
<evidence type="ECO:0000313" key="12">
    <source>
        <dbReference type="EMBL" id="CAH0369531.1"/>
    </source>
</evidence>
<feature type="region of interest" description="Disordered" evidence="10">
    <location>
        <begin position="109"/>
        <end position="131"/>
    </location>
</feature>
<keyword evidence="6 9" id="KW-0175">Coiled coil</keyword>
<evidence type="ECO:0000313" key="11">
    <source>
        <dbReference type="EMBL" id="CAE0705299.1"/>
    </source>
</evidence>
<dbReference type="GO" id="GO:0070507">
    <property type="term" value="P:regulation of microtubule cytoskeleton organization"/>
    <property type="evidence" value="ECO:0007669"/>
    <property type="project" value="InterPro"/>
</dbReference>
<dbReference type="EMBL" id="HBIW01024043">
    <property type="protein sequence ID" value="CAE0705299.1"/>
    <property type="molecule type" value="Transcribed_RNA"/>
</dbReference>
<name>A0A7S4A6J6_9STRA</name>
<evidence type="ECO:0000256" key="5">
    <source>
        <dbReference type="ARBA" id="ARBA00022803"/>
    </source>
</evidence>
<dbReference type="GO" id="GO:0043015">
    <property type="term" value="F:gamma-tubulin binding"/>
    <property type="evidence" value="ECO:0007669"/>
    <property type="project" value="InterPro"/>
</dbReference>
<dbReference type="AlphaFoldDB" id="A0A7S4A6J6"/>
<dbReference type="InterPro" id="IPR037692">
    <property type="entry name" value="CEP70"/>
</dbReference>
<dbReference type="GO" id="GO:0005813">
    <property type="term" value="C:centrosome"/>
    <property type="evidence" value="ECO:0007669"/>
    <property type="project" value="UniProtKB-SubCell"/>
</dbReference>
<feature type="region of interest" description="Disordered" evidence="10">
    <location>
        <begin position="273"/>
        <end position="294"/>
    </location>
</feature>
<comment type="subcellular location">
    <subcellularLocation>
        <location evidence="1">Cytoplasm</location>
        <location evidence="1">Cytoskeleton</location>
        <location evidence="1">Microtubule organizing center</location>
        <location evidence="1">Centrosome</location>
    </subcellularLocation>
</comment>
<gene>
    <name evidence="11" type="ORF">PCAL00307_LOCUS20747</name>
    <name evidence="12" type="ORF">PECAL_2P26570</name>
</gene>
<dbReference type="EMBL" id="CAKKNE010000002">
    <property type="protein sequence ID" value="CAH0369531.1"/>
    <property type="molecule type" value="Genomic_DNA"/>
</dbReference>
<comment type="subunit">
    <text evidence="2">Directly interacts with tubulin-gamma; this interaction determines centrosomal localization.</text>
</comment>
<feature type="coiled-coil region" evidence="9">
    <location>
        <begin position="296"/>
        <end position="370"/>
    </location>
</feature>
<evidence type="ECO:0000256" key="8">
    <source>
        <dbReference type="ARBA" id="ARBA00025273"/>
    </source>
</evidence>
<feature type="region of interest" description="Disordered" evidence="10">
    <location>
        <begin position="149"/>
        <end position="188"/>
    </location>
</feature>
<feature type="compositionally biased region" description="Basic and acidic residues" evidence="10">
    <location>
        <begin position="149"/>
        <end position="159"/>
    </location>
</feature>
<organism evidence="11">
    <name type="scientific">Pelagomonas calceolata</name>
    <dbReference type="NCBI Taxonomy" id="35677"/>
    <lineage>
        <taxon>Eukaryota</taxon>
        <taxon>Sar</taxon>
        <taxon>Stramenopiles</taxon>
        <taxon>Ochrophyta</taxon>
        <taxon>Pelagophyceae</taxon>
        <taxon>Pelagomonadales</taxon>
        <taxon>Pelagomonadaceae</taxon>
        <taxon>Pelagomonas</taxon>
    </lineage>
</organism>
<protein>
    <recommendedName>
        <fullName evidence="3">Centrosomal protein of 70 kDa</fullName>
    </recommendedName>
</protein>
<dbReference type="Proteomes" id="UP000789595">
    <property type="component" value="Unassembled WGS sequence"/>
</dbReference>
<feature type="region of interest" description="Disordered" evidence="10">
    <location>
        <begin position="614"/>
        <end position="635"/>
    </location>
</feature>
<dbReference type="OrthoDB" id="2020926at2759"/>
<evidence type="ECO:0000313" key="13">
    <source>
        <dbReference type="Proteomes" id="UP000789595"/>
    </source>
</evidence>
<dbReference type="PANTHER" id="PTHR14594:SF1">
    <property type="entry name" value="CENTROSOMAL PROTEIN OF 70 KDA"/>
    <property type="match status" value="1"/>
</dbReference>
<accession>A0A7S4A6J6</accession>
<evidence type="ECO:0000256" key="4">
    <source>
        <dbReference type="ARBA" id="ARBA00022490"/>
    </source>
</evidence>
<keyword evidence="4" id="KW-0963">Cytoplasm</keyword>
<evidence type="ECO:0000256" key="7">
    <source>
        <dbReference type="ARBA" id="ARBA00023212"/>
    </source>
</evidence>
<evidence type="ECO:0000256" key="3">
    <source>
        <dbReference type="ARBA" id="ARBA00018408"/>
    </source>
</evidence>
<comment type="function">
    <text evidence="8">Plays a role in the organization of both preexisting and nascent microtubules in interphase cells. During mitosis, required for the organization and orientation of the mitotic spindle.</text>
</comment>
<evidence type="ECO:0000256" key="1">
    <source>
        <dbReference type="ARBA" id="ARBA00004300"/>
    </source>
</evidence>
<keyword evidence="13" id="KW-1185">Reference proteome</keyword>
<keyword evidence="5" id="KW-0802">TPR repeat</keyword>
<evidence type="ECO:0000256" key="10">
    <source>
        <dbReference type="SAM" id="MobiDB-lite"/>
    </source>
</evidence>
<feature type="compositionally biased region" description="Low complexity" evidence="10">
    <location>
        <begin position="618"/>
        <end position="635"/>
    </location>
</feature>
<keyword evidence="7" id="KW-0206">Cytoskeleton</keyword>
<evidence type="ECO:0000256" key="6">
    <source>
        <dbReference type="ARBA" id="ARBA00023054"/>
    </source>
</evidence>
<reference evidence="11" key="1">
    <citation type="submission" date="2021-01" db="EMBL/GenBank/DDBJ databases">
        <authorList>
            <person name="Corre E."/>
            <person name="Pelletier E."/>
            <person name="Niang G."/>
            <person name="Scheremetjew M."/>
            <person name="Finn R."/>
            <person name="Kale V."/>
            <person name="Holt S."/>
            <person name="Cochrane G."/>
            <person name="Meng A."/>
            <person name="Brown T."/>
            <person name="Cohen L."/>
        </authorList>
    </citation>
    <scope>NUCLEOTIDE SEQUENCE</scope>
    <source>
        <strain evidence="11">CCMP1756</strain>
    </source>
</reference>
<evidence type="ECO:0000256" key="2">
    <source>
        <dbReference type="ARBA" id="ARBA00011832"/>
    </source>
</evidence>
<proteinExistence type="predicted"/>